<keyword evidence="2" id="KW-0689">Ribosomal protein</keyword>
<proteinExistence type="inferred from homology"/>
<protein>
    <submittedName>
        <fullName evidence="4">(raccoon dog) hypothetical protein</fullName>
    </submittedName>
</protein>
<reference evidence="4" key="1">
    <citation type="submission" date="2020-12" db="EMBL/GenBank/DDBJ databases">
        <authorList>
            <consortium name="Molecular Ecology Group"/>
        </authorList>
    </citation>
    <scope>NUCLEOTIDE SEQUENCE</scope>
    <source>
        <strain evidence="4">TBG_1078</strain>
    </source>
</reference>
<organism evidence="4 5">
    <name type="scientific">Nyctereutes procyonoides</name>
    <name type="common">Raccoon dog</name>
    <name type="synonym">Canis procyonoides</name>
    <dbReference type="NCBI Taxonomy" id="34880"/>
    <lineage>
        <taxon>Eukaryota</taxon>
        <taxon>Metazoa</taxon>
        <taxon>Chordata</taxon>
        <taxon>Craniata</taxon>
        <taxon>Vertebrata</taxon>
        <taxon>Euteleostomi</taxon>
        <taxon>Mammalia</taxon>
        <taxon>Eutheria</taxon>
        <taxon>Laurasiatheria</taxon>
        <taxon>Carnivora</taxon>
        <taxon>Caniformia</taxon>
        <taxon>Canidae</taxon>
        <taxon>Nyctereutes</taxon>
    </lineage>
</organism>
<dbReference type="SUPFAM" id="SSF55282">
    <property type="entry name" value="RL5-like"/>
    <property type="match status" value="1"/>
</dbReference>
<dbReference type="GO" id="GO:0005840">
    <property type="term" value="C:ribosome"/>
    <property type="evidence" value="ECO:0007669"/>
    <property type="project" value="UniProtKB-KW"/>
</dbReference>
<evidence type="ECO:0000256" key="3">
    <source>
        <dbReference type="ARBA" id="ARBA00023274"/>
    </source>
</evidence>
<evidence type="ECO:0000313" key="5">
    <source>
        <dbReference type="Proteomes" id="UP000645828"/>
    </source>
</evidence>
<sequence>MEQDPGEKENPMQELCIHQLCLNLCVQEFGESLTQAAKRNEKIAIHCIVHGAKAEEILGLKVQEKNNYFDTGNFGLGIQEHIWESDMTQALVSMAWISMWYYPVLSITDKQHRQAVLGPVTEWERGGHMLVP</sequence>
<evidence type="ECO:0000256" key="2">
    <source>
        <dbReference type="ARBA" id="ARBA00022980"/>
    </source>
</evidence>
<dbReference type="EMBL" id="CAJHUB010000751">
    <property type="protein sequence ID" value="CAD7681289.1"/>
    <property type="molecule type" value="Genomic_DNA"/>
</dbReference>
<keyword evidence="5" id="KW-1185">Reference proteome</keyword>
<evidence type="ECO:0000313" key="4">
    <source>
        <dbReference type="EMBL" id="CAD7681289.1"/>
    </source>
</evidence>
<dbReference type="InterPro" id="IPR022803">
    <property type="entry name" value="Ribosomal_uL5_dom_sf"/>
</dbReference>
<keyword evidence="3" id="KW-0687">Ribonucleoprotein</keyword>
<dbReference type="InterPro" id="IPR002132">
    <property type="entry name" value="Ribosomal_uL5"/>
</dbReference>
<name>A0A811Z3F2_NYCPR</name>
<dbReference type="GO" id="GO:0006412">
    <property type="term" value="P:translation"/>
    <property type="evidence" value="ECO:0007669"/>
    <property type="project" value="InterPro"/>
</dbReference>
<dbReference type="PANTHER" id="PTHR11994">
    <property type="entry name" value="60S RIBOSOMAL PROTEIN L11-RELATED"/>
    <property type="match status" value="1"/>
</dbReference>
<gene>
    <name evidence="4" type="ORF">NYPRO_LOCUS14081</name>
</gene>
<dbReference type="GO" id="GO:0003735">
    <property type="term" value="F:structural constituent of ribosome"/>
    <property type="evidence" value="ECO:0007669"/>
    <property type="project" value="InterPro"/>
</dbReference>
<comment type="caution">
    <text evidence="4">The sequence shown here is derived from an EMBL/GenBank/DDBJ whole genome shotgun (WGS) entry which is preliminary data.</text>
</comment>
<comment type="similarity">
    <text evidence="1">Belongs to the universal ribosomal protein uL5 family.</text>
</comment>
<evidence type="ECO:0000256" key="1">
    <source>
        <dbReference type="ARBA" id="ARBA00008553"/>
    </source>
</evidence>
<accession>A0A811Z3F2</accession>
<dbReference type="AlphaFoldDB" id="A0A811Z3F2"/>
<dbReference type="GO" id="GO:1990904">
    <property type="term" value="C:ribonucleoprotein complex"/>
    <property type="evidence" value="ECO:0007669"/>
    <property type="project" value="UniProtKB-KW"/>
</dbReference>
<dbReference type="Proteomes" id="UP000645828">
    <property type="component" value="Unassembled WGS sequence"/>
</dbReference>